<evidence type="ECO:0000256" key="6">
    <source>
        <dbReference type="ARBA" id="ARBA00022989"/>
    </source>
</evidence>
<feature type="transmembrane region" description="Helical" evidence="8">
    <location>
        <begin position="157"/>
        <end position="187"/>
    </location>
</feature>
<sequence>MDGAPPQTRPTPLYWRALLPVALVLIAALLALATRYGYHRDELYFRLLGRHLAIGYVDQPVGTPALARLFTALFGDNLVALRLPAALAAAGIALLAAALAAEFGAGRRGQLLAAIGTATGVFPLIGGHVLLTSSVDLLIWLGTILCSVRALLRDPRWWLAAGAVAGVGLLNKQLIVLLAIGLAVGLAALGPRRTLRDRYLWLGVAVAAVLGAPSIVYQIAHGFPQLAMASALSADDGTENRIEFVPFQLVLLGPLLAPIWFAGLGALARRPAWRPVRCLVIAYPVAGLIALIGGGRADYVIGLVVAFFATGCAVLDADPATTGEVGARSAGSPSAGAADRAMPGARRRRWLRLAVAAVAVDAVIATLISLPVLPVRVAGQTPIPGLNPTMRDAVGWPAYVHQVEAVYRSVPEPAATALLAANYGEAGALDRFGTGLPTVHSGQNELWEQGPPPDTATAAVVVGLEPADLPGVFAHCEVRARLDNGVGVDNEEQGRAVLFCTGRTAGWPALWPRLHHLD</sequence>
<feature type="transmembrane region" description="Helical" evidence="8">
    <location>
        <begin position="247"/>
        <end position="268"/>
    </location>
</feature>
<feature type="transmembrane region" description="Helical" evidence="8">
    <location>
        <begin position="111"/>
        <end position="131"/>
    </location>
</feature>
<protein>
    <recommendedName>
        <fullName evidence="9">Glycosyltransferase RgtA/B/C/D-like domain-containing protein</fullName>
    </recommendedName>
</protein>
<evidence type="ECO:0000259" key="9">
    <source>
        <dbReference type="Pfam" id="PF13231"/>
    </source>
</evidence>
<feature type="transmembrane region" description="Helical" evidence="8">
    <location>
        <begin position="79"/>
        <end position="99"/>
    </location>
</feature>
<evidence type="ECO:0000256" key="2">
    <source>
        <dbReference type="ARBA" id="ARBA00022475"/>
    </source>
</evidence>
<dbReference type="PANTHER" id="PTHR33908:SF11">
    <property type="entry name" value="MEMBRANE PROTEIN"/>
    <property type="match status" value="1"/>
</dbReference>
<keyword evidence="4" id="KW-0808">Transferase</keyword>
<keyword evidence="5 8" id="KW-0812">Transmembrane</keyword>
<evidence type="ECO:0000256" key="8">
    <source>
        <dbReference type="SAM" id="Phobius"/>
    </source>
</evidence>
<evidence type="ECO:0000256" key="1">
    <source>
        <dbReference type="ARBA" id="ARBA00004651"/>
    </source>
</evidence>
<feature type="transmembrane region" description="Helical" evidence="8">
    <location>
        <begin position="199"/>
        <end position="220"/>
    </location>
</feature>
<dbReference type="Pfam" id="PF13231">
    <property type="entry name" value="PMT_2"/>
    <property type="match status" value="1"/>
</dbReference>
<dbReference type="GO" id="GO:0016763">
    <property type="term" value="F:pentosyltransferase activity"/>
    <property type="evidence" value="ECO:0007669"/>
    <property type="project" value="TreeGrafter"/>
</dbReference>
<accession>A0A810L3L3</accession>
<keyword evidence="11" id="KW-1185">Reference proteome</keyword>
<feature type="transmembrane region" description="Helical" evidence="8">
    <location>
        <begin position="350"/>
        <end position="373"/>
    </location>
</feature>
<dbReference type="InterPro" id="IPR038731">
    <property type="entry name" value="RgtA/B/C-like"/>
</dbReference>
<dbReference type="OrthoDB" id="5166595at2"/>
<dbReference type="GO" id="GO:0005886">
    <property type="term" value="C:plasma membrane"/>
    <property type="evidence" value="ECO:0007669"/>
    <property type="project" value="UniProtKB-SubCell"/>
</dbReference>
<evidence type="ECO:0000256" key="7">
    <source>
        <dbReference type="ARBA" id="ARBA00023136"/>
    </source>
</evidence>
<dbReference type="RefSeq" id="WP_030448684.1">
    <property type="nucleotide sequence ID" value="NZ_AP023354.1"/>
</dbReference>
<comment type="subcellular location">
    <subcellularLocation>
        <location evidence="1">Cell membrane</location>
        <topology evidence="1">Multi-pass membrane protein</topology>
    </subcellularLocation>
</comment>
<dbReference type="PANTHER" id="PTHR33908">
    <property type="entry name" value="MANNOSYLTRANSFERASE YKCB-RELATED"/>
    <property type="match status" value="1"/>
</dbReference>
<evidence type="ECO:0000313" key="10">
    <source>
        <dbReference type="EMBL" id="BCJ28996.1"/>
    </source>
</evidence>
<organism evidence="10 11">
    <name type="scientific">Actinocatenispora sera</name>
    <dbReference type="NCBI Taxonomy" id="390989"/>
    <lineage>
        <taxon>Bacteria</taxon>
        <taxon>Bacillati</taxon>
        <taxon>Actinomycetota</taxon>
        <taxon>Actinomycetes</taxon>
        <taxon>Micromonosporales</taxon>
        <taxon>Micromonosporaceae</taxon>
        <taxon>Actinocatenispora</taxon>
    </lineage>
</organism>
<feature type="transmembrane region" description="Helical" evidence="8">
    <location>
        <begin position="299"/>
        <end position="317"/>
    </location>
</feature>
<keyword evidence="7 8" id="KW-0472">Membrane</keyword>
<dbReference type="AlphaFoldDB" id="A0A810L3L3"/>
<dbReference type="InterPro" id="IPR050297">
    <property type="entry name" value="LipidA_mod_glycosyltrf_83"/>
</dbReference>
<keyword evidence="6 8" id="KW-1133">Transmembrane helix</keyword>
<feature type="domain" description="Glycosyltransferase RgtA/B/C/D-like" evidence="9">
    <location>
        <begin position="58"/>
        <end position="217"/>
    </location>
</feature>
<keyword evidence="2" id="KW-1003">Cell membrane</keyword>
<reference evidence="10" key="1">
    <citation type="submission" date="2020-08" db="EMBL/GenBank/DDBJ databases">
        <title>Whole genome shotgun sequence of Actinocatenispora sera NBRC 101916.</title>
        <authorList>
            <person name="Komaki H."/>
            <person name="Tamura T."/>
        </authorList>
    </citation>
    <scope>NUCLEOTIDE SEQUENCE</scope>
    <source>
        <strain evidence="10">NBRC 101916</strain>
    </source>
</reference>
<dbReference type="Proteomes" id="UP000680750">
    <property type="component" value="Chromosome"/>
</dbReference>
<gene>
    <name evidence="10" type="ORF">Asera_31040</name>
</gene>
<evidence type="ECO:0000313" key="11">
    <source>
        <dbReference type="Proteomes" id="UP000680750"/>
    </source>
</evidence>
<evidence type="ECO:0000256" key="3">
    <source>
        <dbReference type="ARBA" id="ARBA00022676"/>
    </source>
</evidence>
<proteinExistence type="predicted"/>
<evidence type="ECO:0000256" key="4">
    <source>
        <dbReference type="ARBA" id="ARBA00022679"/>
    </source>
</evidence>
<feature type="transmembrane region" description="Helical" evidence="8">
    <location>
        <begin position="275"/>
        <end position="293"/>
    </location>
</feature>
<dbReference type="GO" id="GO:0009103">
    <property type="term" value="P:lipopolysaccharide biosynthetic process"/>
    <property type="evidence" value="ECO:0007669"/>
    <property type="project" value="UniProtKB-ARBA"/>
</dbReference>
<keyword evidence="3" id="KW-0328">Glycosyltransferase</keyword>
<name>A0A810L3L3_9ACTN</name>
<dbReference type="KEGG" id="aser:Asera_31040"/>
<dbReference type="EMBL" id="AP023354">
    <property type="protein sequence ID" value="BCJ28996.1"/>
    <property type="molecule type" value="Genomic_DNA"/>
</dbReference>
<feature type="transmembrane region" description="Helical" evidence="8">
    <location>
        <begin position="17"/>
        <end position="38"/>
    </location>
</feature>
<evidence type="ECO:0000256" key="5">
    <source>
        <dbReference type="ARBA" id="ARBA00022692"/>
    </source>
</evidence>